<protein>
    <submittedName>
        <fullName evidence="2">Uncharacterized protein</fullName>
    </submittedName>
</protein>
<feature type="region of interest" description="Disordered" evidence="1">
    <location>
        <begin position="188"/>
        <end position="223"/>
    </location>
</feature>
<evidence type="ECO:0000313" key="3">
    <source>
        <dbReference type="Proteomes" id="UP001190700"/>
    </source>
</evidence>
<keyword evidence="3" id="KW-1185">Reference proteome</keyword>
<accession>A0AAE0LBU6</accession>
<comment type="caution">
    <text evidence="2">The sequence shown here is derived from an EMBL/GenBank/DDBJ whole genome shotgun (WGS) entry which is preliminary data.</text>
</comment>
<organism evidence="2 3">
    <name type="scientific">Cymbomonas tetramitiformis</name>
    <dbReference type="NCBI Taxonomy" id="36881"/>
    <lineage>
        <taxon>Eukaryota</taxon>
        <taxon>Viridiplantae</taxon>
        <taxon>Chlorophyta</taxon>
        <taxon>Pyramimonadophyceae</taxon>
        <taxon>Pyramimonadales</taxon>
        <taxon>Pyramimonadaceae</taxon>
        <taxon>Cymbomonas</taxon>
    </lineage>
</organism>
<dbReference type="EMBL" id="LGRX02005133">
    <property type="protein sequence ID" value="KAK3279094.1"/>
    <property type="molecule type" value="Genomic_DNA"/>
</dbReference>
<dbReference type="Proteomes" id="UP001190700">
    <property type="component" value="Unassembled WGS sequence"/>
</dbReference>
<evidence type="ECO:0000313" key="2">
    <source>
        <dbReference type="EMBL" id="KAK3279094.1"/>
    </source>
</evidence>
<reference evidence="2 3" key="1">
    <citation type="journal article" date="2015" name="Genome Biol. Evol.">
        <title>Comparative Genomics of a Bacterivorous Green Alga Reveals Evolutionary Causalities and Consequences of Phago-Mixotrophic Mode of Nutrition.</title>
        <authorList>
            <person name="Burns J.A."/>
            <person name="Paasch A."/>
            <person name="Narechania A."/>
            <person name="Kim E."/>
        </authorList>
    </citation>
    <scope>NUCLEOTIDE SEQUENCE [LARGE SCALE GENOMIC DNA]</scope>
    <source>
        <strain evidence="2 3">PLY_AMNH</strain>
    </source>
</reference>
<dbReference type="AlphaFoldDB" id="A0AAE0LBU6"/>
<proteinExistence type="predicted"/>
<evidence type="ECO:0000256" key="1">
    <source>
        <dbReference type="SAM" id="MobiDB-lite"/>
    </source>
</evidence>
<sequence length="223" mass="24831">MAWPSPDEDKELPNNGQHVNGAAGAVRWRLAEGMATKTSTGVNFVGALRQKGRMLIPLRSSPPAEGVPAAVARAHTSFGSQQVWQEDETELPRKLSPAGQIADAILAKEEPLRRPRLHKPRMEERELRRARHEKAVGWVEMGLGWWTRVVWGTPAVASLIIIGGFWVMTMVGAGLMCWHRWLEEQQSPPEGRRQQMAAHRLNPGVDSESESESLREGFIPQAL</sequence>
<name>A0AAE0LBU6_9CHLO</name>
<gene>
    <name evidence="2" type="ORF">CYMTET_13007</name>
</gene>